<keyword evidence="3" id="KW-1185">Reference proteome</keyword>
<dbReference type="EMBL" id="BSDC01000004">
    <property type="protein sequence ID" value="GLH68408.1"/>
    <property type="molecule type" value="Genomic_DNA"/>
</dbReference>
<keyword evidence="1" id="KW-1133">Transmembrane helix</keyword>
<feature type="transmembrane region" description="Helical" evidence="1">
    <location>
        <begin position="52"/>
        <end position="70"/>
    </location>
</feature>
<reference evidence="2" key="1">
    <citation type="journal article" date="2023" name="Antonie Van Leeuwenhoek">
        <title>Mesoterricola silvestris gen. nov., sp. nov., Mesoterricola sediminis sp. nov., Geothrix oryzae sp. nov., Geothrix edaphica sp. nov., Geothrix rubra sp. nov., and Geothrix limicola sp. nov., six novel members of Acidobacteriota isolated from soils.</title>
        <authorList>
            <person name="Itoh H."/>
            <person name="Sugisawa Y."/>
            <person name="Mise K."/>
            <person name="Xu Z."/>
            <person name="Kuniyasu M."/>
            <person name="Ushijima N."/>
            <person name="Kawano K."/>
            <person name="Kobayashi E."/>
            <person name="Shiratori Y."/>
            <person name="Masuda Y."/>
            <person name="Senoo K."/>
        </authorList>
    </citation>
    <scope>NUCLEOTIDE SEQUENCE</scope>
    <source>
        <strain evidence="2">Red802</strain>
    </source>
</reference>
<dbReference type="RefSeq" id="WP_285610312.1">
    <property type="nucleotide sequence ID" value="NZ_BSDC01000004.1"/>
</dbReference>
<keyword evidence="1" id="KW-0812">Transmembrane</keyword>
<evidence type="ECO:0000256" key="1">
    <source>
        <dbReference type="SAM" id="Phobius"/>
    </source>
</evidence>
<keyword evidence="1" id="KW-0472">Membrane</keyword>
<comment type="caution">
    <text evidence="2">The sequence shown here is derived from an EMBL/GenBank/DDBJ whole genome shotgun (WGS) entry which is preliminary data.</text>
</comment>
<organism evidence="2 3">
    <name type="scientific">Geothrix edaphica</name>
    <dbReference type="NCBI Taxonomy" id="2927976"/>
    <lineage>
        <taxon>Bacteria</taxon>
        <taxon>Pseudomonadati</taxon>
        <taxon>Acidobacteriota</taxon>
        <taxon>Holophagae</taxon>
        <taxon>Holophagales</taxon>
        <taxon>Holophagaceae</taxon>
        <taxon>Geothrix</taxon>
    </lineage>
</organism>
<evidence type="ECO:0000313" key="3">
    <source>
        <dbReference type="Proteomes" id="UP001165044"/>
    </source>
</evidence>
<name>A0ABQ5Q190_9BACT</name>
<dbReference type="Proteomes" id="UP001165044">
    <property type="component" value="Unassembled WGS sequence"/>
</dbReference>
<accession>A0ABQ5Q190</accession>
<protein>
    <submittedName>
        <fullName evidence="2">Uncharacterized protein</fullName>
    </submittedName>
</protein>
<gene>
    <name evidence="2" type="ORF">GETHED_27720</name>
</gene>
<sequence>MKPASLRFFAGLALILLGLAALIRPDFSYTKDSHDAKLGPLEFTVKEKESVHIPTWAALAAMAVGVALVWPRKG</sequence>
<evidence type="ECO:0000313" key="2">
    <source>
        <dbReference type="EMBL" id="GLH68408.1"/>
    </source>
</evidence>
<proteinExistence type="predicted"/>